<dbReference type="RefSeq" id="WP_218100415.1">
    <property type="nucleotide sequence ID" value="NZ_CAJVCE010000012.1"/>
</dbReference>
<dbReference type="EMBL" id="CAJVCE010000012">
    <property type="protein sequence ID" value="CAG7648085.1"/>
    <property type="molecule type" value="Genomic_DNA"/>
</dbReference>
<sequence>MEAIEKNLFFLKGADVEALYRRAEIEKYRNNLLIEALQPIHNMQTVIKKLTKTVRFHERDRLKNETLRIHCIYDLARLVQPLENHLRIEQSLSILIRDGYVDRNPLTVNGVRLRNEGAENVAKAMQVYKVTKKLNSQNVSFDKMSYKTSGGGLSLIGVSGMGKTTAINNILMTMYPAQVIRHGQYKGLNINSTQIVWMKLECPSKGSIRSLCLHFFQILKELVGEEHYDTFVKNRATIDQMIPQMAQMCATYMVGVLIIDEIQHLCGNTDEEEDMLNFFVTLKNMLGIPIILIGTNKAWDMLSKEFRQLRRACEHFGVIFWERMDFRALDAPDDSEVGIDWKLFLGTLWKYQWTRNPVELSSALNEAMYEYSQGVTDIAIKLFMIAQWRSINSGVEIITPQIIRDVAENELRALKPVLQAVKLNDYVTLESLKDIYVKDFNIDKFFNKALAEMAKRNLTFANKPENEGTKKDVIDLSYEAVKWLMEAQVPMNHAETIVRALIEQHKNILLPELKSMALQTYAKLKLQVDKKLRAGAKKTKKENESQKIDLSGDIVPVGGV</sequence>
<gene>
    <name evidence="2" type="ORF">PAECIP111802_04119</name>
</gene>
<organism evidence="2 3">
    <name type="scientific">Paenibacillus allorhizosphaerae</name>
    <dbReference type="NCBI Taxonomy" id="2849866"/>
    <lineage>
        <taxon>Bacteria</taxon>
        <taxon>Bacillati</taxon>
        <taxon>Bacillota</taxon>
        <taxon>Bacilli</taxon>
        <taxon>Bacillales</taxon>
        <taxon>Paenibacillaceae</taxon>
        <taxon>Paenibacillus</taxon>
    </lineage>
</organism>
<dbReference type="InterPro" id="IPR049945">
    <property type="entry name" value="AAA_22"/>
</dbReference>
<name>A0ABM8VL41_9BACL</name>
<reference evidence="2 3" key="1">
    <citation type="submission" date="2021-06" db="EMBL/GenBank/DDBJ databases">
        <authorList>
            <person name="Criscuolo A."/>
        </authorList>
    </citation>
    <scope>NUCLEOTIDE SEQUENCE [LARGE SCALE GENOMIC DNA]</scope>
    <source>
        <strain evidence="3">CIP 111802</strain>
    </source>
</reference>
<keyword evidence="3" id="KW-1185">Reference proteome</keyword>
<protein>
    <recommendedName>
        <fullName evidence="1">ORC1/DEAH AAA+ ATPase domain-containing protein</fullName>
    </recommendedName>
</protein>
<dbReference type="Pfam" id="PF13401">
    <property type="entry name" value="AAA_22"/>
    <property type="match status" value="1"/>
</dbReference>
<proteinExistence type="predicted"/>
<dbReference type="Proteomes" id="UP000730618">
    <property type="component" value="Unassembled WGS sequence"/>
</dbReference>
<evidence type="ECO:0000313" key="2">
    <source>
        <dbReference type="EMBL" id="CAG7648085.1"/>
    </source>
</evidence>
<evidence type="ECO:0000259" key="1">
    <source>
        <dbReference type="Pfam" id="PF13401"/>
    </source>
</evidence>
<evidence type="ECO:0000313" key="3">
    <source>
        <dbReference type="Proteomes" id="UP000730618"/>
    </source>
</evidence>
<accession>A0ABM8VL41</accession>
<feature type="domain" description="ORC1/DEAH AAA+ ATPase" evidence="1">
    <location>
        <begin position="151"/>
        <end position="302"/>
    </location>
</feature>
<comment type="caution">
    <text evidence="2">The sequence shown here is derived from an EMBL/GenBank/DDBJ whole genome shotgun (WGS) entry which is preliminary data.</text>
</comment>